<dbReference type="EMBL" id="MFLW01000017">
    <property type="protein sequence ID" value="OGG78264.1"/>
    <property type="molecule type" value="Genomic_DNA"/>
</dbReference>
<dbReference type="Proteomes" id="UP000178811">
    <property type="component" value="Unassembled WGS sequence"/>
</dbReference>
<dbReference type="CDD" id="cd22784">
    <property type="entry name" value="DPBB_MltA_YuiC-like"/>
    <property type="match status" value="1"/>
</dbReference>
<name>A0A1F6EXB6_9BACT</name>
<comment type="caution">
    <text evidence="1">The sequence shown here is derived from an EMBL/GenBank/DDBJ whole genome shotgun (WGS) entry which is preliminary data.</text>
</comment>
<proteinExistence type="predicted"/>
<accession>A0A1F6EXB6</accession>
<organism evidence="1 2">
    <name type="scientific">Candidatus Kaiserbacteria bacterium RIFCSPLOWO2_01_FULL_52_12b</name>
    <dbReference type="NCBI Taxonomy" id="1798509"/>
    <lineage>
        <taxon>Bacteria</taxon>
        <taxon>Candidatus Kaiseribacteriota</taxon>
    </lineage>
</organism>
<gene>
    <name evidence="1" type="ORF">A3A36_01680</name>
</gene>
<reference evidence="1 2" key="1">
    <citation type="journal article" date="2016" name="Nat. Commun.">
        <title>Thousands of microbial genomes shed light on interconnected biogeochemical processes in an aquifer system.</title>
        <authorList>
            <person name="Anantharaman K."/>
            <person name="Brown C.T."/>
            <person name="Hug L.A."/>
            <person name="Sharon I."/>
            <person name="Castelle C.J."/>
            <person name="Probst A.J."/>
            <person name="Thomas B.C."/>
            <person name="Singh A."/>
            <person name="Wilkins M.J."/>
            <person name="Karaoz U."/>
            <person name="Brodie E.L."/>
            <person name="Williams K.H."/>
            <person name="Hubbard S.S."/>
            <person name="Banfield J.F."/>
        </authorList>
    </citation>
    <scope>NUCLEOTIDE SEQUENCE [LARGE SCALE GENOMIC DNA]</scope>
</reference>
<sequence>MGFLLLSGGAIAAPARAAAPSFPTYEVMLTAYNAVAAQTDGNPLETASGAYSNPHVVAARSRDLAEELPFGTIIELDGSNISPDNTCGYHVVARRIGYRVIADTMNKRYTDRIDVLFDTTANYTGTNGSVTNAADILGICKGVTVRVVGRVDIQRIPKTQAELARLVHADNGDLALNK</sequence>
<evidence type="ECO:0000313" key="1">
    <source>
        <dbReference type="EMBL" id="OGG78264.1"/>
    </source>
</evidence>
<dbReference type="AlphaFoldDB" id="A0A1F6EXB6"/>
<evidence type="ECO:0000313" key="2">
    <source>
        <dbReference type="Proteomes" id="UP000178811"/>
    </source>
</evidence>
<protein>
    <submittedName>
        <fullName evidence="1">Uncharacterized protein</fullName>
    </submittedName>
</protein>